<keyword evidence="9" id="KW-1185">Reference proteome</keyword>
<keyword evidence="3 6" id="KW-0812">Transmembrane</keyword>
<feature type="transmembrane region" description="Helical" evidence="6">
    <location>
        <begin position="79"/>
        <end position="97"/>
    </location>
</feature>
<dbReference type="InterPro" id="IPR020846">
    <property type="entry name" value="MFS_dom"/>
</dbReference>
<dbReference type="GO" id="GO:0022857">
    <property type="term" value="F:transmembrane transporter activity"/>
    <property type="evidence" value="ECO:0007669"/>
    <property type="project" value="InterPro"/>
</dbReference>
<accession>A0A437S5K0</accession>
<reference evidence="8 9" key="1">
    <citation type="submission" date="2018-11" db="EMBL/GenBank/DDBJ databases">
        <title>Genome sequencing and assembly of Anaerosphaera sp. nov., GS7-6-2.</title>
        <authorList>
            <person name="Rettenmaier R."/>
            <person name="Liebl W."/>
            <person name="Zverlov V."/>
        </authorList>
    </citation>
    <scope>NUCLEOTIDE SEQUENCE [LARGE SCALE GENOMIC DNA]</scope>
    <source>
        <strain evidence="8 9">GS7-6-2</strain>
    </source>
</reference>
<name>A0A437S5K0_9FIRM</name>
<evidence type="ECO:0000256" key="3">
    <source>
        <dbReference type="ARBA" id="ARBA00022692"/>
    </source>
</evidence>
<feature type="transmembrane region" description="Helical" evidence="6">
    <location>
        <begin position="12"/>
        <end position="34"/>
    </location>
</feature>
<dbReference type="OrthoDB" id="9793415at2"/>
<evidence type="ECO:0000256" key="2">
    <source>
        <dbReference type="ARBA" id="ARBA00022448"/>
    </source>
</evidence>
<feature type="domain" description="Major facilitator superfamily (MFS) profile" evidence="7">
    <location>
        <begin position="1"/>
        <end position="395"/>
    </location>
</feature>
<evidence type="ECO:0000256" key="6">
    <source>
        <dbReference type="SAM" id="Phobius"/>
    </source>
</evidence>
<dbReference type="Proteomes" id="UP000288812">
    <property type="component" value="Unassembled WGS sequence"/>
</dbReference>
<feature type="transmembrane region" description="Helical" evidence="6">
    <location>
        <begin position="281"/>
        <end position="300"/>
    </location>
</feature>
<comment type="caution">
    <text evidence="8">The sequence shown here is derived from an EMBL/GenBank/DDBJ whole genome shotgun (WGS) entry which is preliminary data.</text>
</comment>
<dbReference type="PANTHER" id="PTHR11360">
    <property type="entry name" value="MONOCARBOXYLATE TRANSPORTER"/>
    <property type="match status" value="1"/>
</dbReference>
<dbReference type="InterPro" id="IPR036259">
    <property type="entry name" value="MFS_trans_sf"/>
</dbReference>
<dbReference type="InterPro" id="IPR050327">
    <property type="entry name" value="Proton-linked_MCT"/>
</dbReference>
<dbReference type="GO" id="GO:0005886">
    <property type="term" value="C:plasma membrane"/>
    <property type="evidence" value="ECO:0007669"/>
    <property type="project" value="UniProtKB-SubCell"/>
</dbReference>
<feature type="transmembrane region" description="Helical" evidence="6">
    <location>
        <begin position="306"/>
        <end position="328"/>
    </location>
</feature>
<dbReference type="CDD" id="cd17353">
    <property type="entry name" value="MFS_OFA_like"/>
    <property type="match status" value="1"/>
</dbReference>
<evidence type="ECO:0000313" key="9">
    <source>
        <dbReference type="Proteomes" id="UP000288812"/>
    </source>
</evidence>
<feature type="transmembrane region" description="Helical" evidence="6">
    <location>
        <begin position="103"/>
        <end position="124"/>
    </location>
</feature>
<dbReference type="Pfam" id="PF07690">
    <property type="entry name" value="MFS_1"/>
    <property type="match status" value="1"/>
</dbReference>
<dbReference type="PANTHER" id="PTHR11360:SF304">
    <property type="entry name" value="MFS DOMAIN-CONTAINING PROTEIN"/>
    <property type="match status" value="1"/>
</dbReference>
<evidence type="ECO:0000256" key="5">
    <source>
        <dbReference type="ARBA" id="ARBA00023136"/>
    </source>
</evidence>
<proteinExistence type="predicted"/>
<dbReference type="AlphaFoldDB" id="A0A437S5K0"/>
<dbReference type="RefSeq" id="WP_127724981.1">
    <property type="nucleotide sequence ID" value="NZ_RLIH01000012.1"/>
</dbReference>
<evidence type="ECO:0000256" key="1">
    <source>
        <dbReference type="ARBA" id="ARBA00004651"/>
    </source>
</evidence>
<gene>
    <name evidence="8" type="ORF">EF514_08365</name>
</gene>
<organism evidence="8 9">
    <name type="scientific">Anaerosphaera multitolerans</name>
    <dbReference type="NCBI Taxonomy" id="2487351"/>
    <lineage>
        <taxon>Bacteria</taxon>
        <taxon>Bacillati</taxon>
        <taxon>Bacillota</taxon>
        <taxon>Tissierellia</taxon>
        <taxon>Tissierellales</taxon>
        <taxon>Peptoniphilaceae</taxon>
        <taxon>Anaerosphaera</taxon>
    </lineage>
</organism>
<sequence>MEKTVGRTDNRWLILISCIIINLCLGAGYAWSVFQGPLMSEFGWTTAQASLAFSISFAMVPVAMIIFGPRQDKEGPRKITFVGGLLFGIGMILTGFVKNLPMLYITYGIILGFGIGMAYGCTTATTVKWFPDKKGLAGGLTAAGFGSGAVVLAPLAVSLIDNYGVLNAFKFLGVGLLLIICAASLVLKSPATLADSTSVGGKNFKPFEMMKTSSFWLLWVVYVFGCLAGLMIIGHAASIASEYINLSKEIATLVVSLVALANTGGRVFWGMVSDKIGRYSTVMVMFMASGLGLLLLFLQMQWALSILGILLIALSFGGFLGTFPGITAENWGSKYSGSNYGYMFTAYGLASIFGPRMAAVIKESSGGDYGMAFLVSILLSVVGIILVFIFKKKKESITA</sequence>
<feature type="transmembrane region" description="Helical" evidence="6">
    <location>
        <begin position="46"/>
        <end position="67"/>
    </location>
</feature>
<feature type="transmembrane region" description="Helical" evidence="6">
    <location>
        <begin position="371"/>
        <end position="390"/>
    </location>
</feature>
<dbReference type="Gene3D" id="1.20.1250.20">
    <property type="entry name" value="MFS general substrate transporter like domains"/>
    <property type="match status" value="2"/>
</dbReference>
<dbReference type="PROSITE" id="PS50850">
    <property type="entry name" value="MFS"/>
    <property type="match status" value="1"/>
</dbReference>
<dbReference type="EMBL" id="RLIH01000012">
    <property type="protein sequence ID" value="RVU54303.1"/>
    <property type="molecule type" value="Genomic_DNA"/>
</dbReference>
<feature type="transmembrane region" description="Helical" evidence="6">
    <location>
        <begin position="136"/>
        <end position="156"/>
    </location>
</feature>
<keyword evidence="4 6" id="KW-1133">Transmembrane helix</keyword>
<evidence type="ECO:0000256" key="4">
    <source>
        <dbReference type="ARBA" id="ARBA00022989"/>
    </source>
</evidence>
<evidence type="ECO:0000313" key="8">
    <source>
        <dbReference type="EMBL" id="RVU54303.1"/>
    </source>
</evidence>
<feature type="transmembrane region" description="Helical" evidence="6">
    <location>
        <begin position="250"/>
        <end position="269"/>
    </location>
</feature>
<feature type="transmembrane region" description="Helical" evidence="6">
    <location>
        <begin position="215"/>
        <end position="238"/>
    </location>
</feature>
<dbReference type="InterPro" id="IPR011701">
    <property type="entry name" value="MFS"/>
</dbReference>
<protein>
    <submittedName>
        <fullName evidence="8">MFS transporter</fullName>
    </submittedName>
</protein>
<comment type="subcellular location">
    <subcellularLocation>
        <location evidence="1">Cell membrane</location>
        <topology evidence="1">Multi-pass membrane protein</topology>
    </subcellularLocation>
</comment>
<evidence type="ECO:0000259" key="7">
    <source>
        <dbReference type="PROSITE" id="PS50850"/>
    </source>
</evidence>
<keyword evidence="2" id="KW-0813">Transport</keyword>
<keyword evidence="5 6" id="KW-0472">Membrane</keyword>
<dbReference type="SUPFAM" id="SSF103473">
    <property type="entry name" value="MFS general substrate transporter"/>
    <property type="match status" value="1"/>
</dbReference>
<feature type="transmembrane region" description="Helical" evidence="6">
    <location>
        <begin position="340"/>
        <end position="359"/>
    </location>
</feature>
<feature type="transmembrane region" description="Helical" evidence="6">
    <location>
        <begin position="168"/>
        <end position="187"/>
    </location>
</feature>